<evidence type="ECO:0000313" key="8">
    <source>
        <dbReference type="EMBL" id="TCP57104.1"/>
    </source>
</evidence>
<comment type="subcellular location">
    <subcellularLocation>
        <location evidence="1">Membrane</location>
        <topology evidence="1">Multi-pass membrane protein</topology>
    </subcellularLocation>
</comment>
<dbReference type="PROSITE" id="PS51012">
    <property type="entry name" value="ABC_TM2"/>
    <property type="match status" value="1"/>
</dbReference>
<comment type="caution">
    <text evidence="8">The sequence shown here is derived from an EMBL/GenBank/DDBJ whole genome shotgun (WGS) entry which is preliminary data.</text>
</comment>
<evidence type="ECO:0000313" key="9">
    <source>
        <dbReference type="Proteomes" id="UP000294911"/>
    </source>
</evidence>
<dbReference type="RefSeq" id="WP_243658752.1">
    <property type="nucleotide sequence ID" value="NZ_SLXQ01000001.1"/>
</dbReference>
<name>A0A4R2R571_9PSEU</name>
<keyword evidence="4 6" id="KW-0472">Membrane</keyword>
<keyword evidence="3 6" id="KW-1133">Transmembrane helix</keyword>
<keyword evidence="5" id="KW-0046">Antibiotic resistance</keyword>
<evidence type="ECO:0000256" key="1">
    <source>
        <dbReference type="ARBA" id="ARBA00004141"/>
    </source>
</evidence>
<feature type="transmembrane region" description="Helical" evidence="6">
    <location>
        <begin position="29"/>
        <end position="47"/>
    </location>
</feature>
<feature type="domain" description="ABC transmembrane type-2" evidence="7">
    <location>
        <begin position="29"/>
        <end position="255"/>
    </location>
</feature>
<dbReference type="PANTHER" id="PTHR43027">
    <property type="entry name" value="DOXORUBICIN RESISTANCE ABC TRANSPORTER PERMEASE PROTEIN DRRC-RELATED"/>
    <property type="match status" value="1"/>
</dbReference>
<feature type="transmembrane region" description="Helical" evidence="6">
    <location>
        <begin position="111"/>
        <end position="133"/>
    </location>
</feature>
<keyword evidence="2 6" id="KW-0812">Transmembrane</keyword>
<evidence type="ECO:0000256" key="3">
    <source>
        <dbReference type="ARBA" id="ARBA00022989"/>
    </source>
</evidence>
<evidence type="ECO:0000256" key="6">
    <source>
        <dbReference type="SAM" id="Phobius"/>
    </source>
</evidence>
<dbReference type="GO" id="GO:0043190">
    <property type="term" value="C:ATP-binding cassette (ABC) transporter complex"/>
    <property type="evidence" value="ECO:0007669"/>
    <property type="project" value="InterPro"/>
</dbReference>
<dbReference type="GO" id="GO:0140359">
    <property type="term" value="F:ABC-type transporter activity"/>
    <property type="evidence" value="ECO:0007669"/>
    <property type="project" value="InterPro"/>
</dbReference>
<dbReference type="InterPro" id="IPR047817">
    <property type="entry name" value="ABC2_TM_bact-type"/>
</dbReference>
<evidence type="ECO:0000256" key="4">
    <source>
        <dbReference type="ARBA" id="ARBA00023136"/>
    </source>
</evidence>
<dbReference type="PANTHER" id="PTHR43027:SF2">
    <property type="entry name" value="TRANSPORT PERMEASE PROTEIN"/>
    <property type="match status" value="1"/>
</dbReference>
<dbReference type="AlphaFoldDB" id="A0A4R2R571"/>
<sequence>MQIEAARPGLRSWAMMVGTEGKLVARDTAGLIVPLGLPMLIMVMNGLGADGEGVPAFNGLPPLDAYVVPLTLVMMIAVIGVVNMPSFLAAYRKTGVLRRLAVTPAHPIQVLVAQVVVSMIQAICGLIMALVLARAAFDVSMPRNILGAIGVFLLISVAMYALGMLVAAIAPTTNSAVAIGLVLFFALLALGGGFGGRDALPDALATVGEYLPYGAGVEALSATWMGVAPDALHLGVLAGTTLLAGALAAKLFRWT</sequence>
<dbReference type="Proteomes" id="UP000294911">
    <property type="component" value="Unassembled WGS sequence"/>
</dbReference>
<dbReference type="Pfam" id="PF12698">
    <property type="entry name" value="ABC2_membrane_3"/>
    <property type="match status" value="1"/>
</dbReference>
<dbReference type="InterPro" id="IPR013525">
    <property type="entry name" value="ABC2_TM"/>
</dbReference>
<dbReference type="InterPro" id="IPR052902">
    <property type="entry name" value="ABC-2_transporter"/>
</dbReference>
<feature type="transmembrane region" description="Helical" evidence="6">
    <location>
        <begin position="67"/>
        <end position="91"/>
    </location>
</feature>
<dbReference type="PIRSF" id="PIRSF006648">
    <property type="entry name" value="DrrB"/>
    <property type="match status" value="1"/>
</dbReference>
<feature type="transmembrane region" description="Helical" evidence="6">
    <location>
        <begin position="145"/>
        <end position="169"/>
    </location>
</feature>
<dbReference type="EMBL" id="SLXQ01000001">
    <property type="protein sequence ID" value="TCP57104.1"/>
    <property type="molecule type" value="Genomic_DNA"/>
</dbReference>
<gene>
    <name evidence="8" type="ORF">EV191_1011056</name>
</gene>
<proteinExistence type="predicted"/>
<organism evidence="8 9">
    <name type="scientific">Tamaricihabitans halophyticus</name>
    <dbReference type="NCBI Taxonomy" id="1262583"/>
    <lineage>
        <taxon>Bacteria</taxon>
        <taxon>Bacillati</taxon>
        <taxon>Actinomycetota</taxon>
        <taxon>Actinomycetes</taxon>
        <taxon>Pseudonocardiales</taxon>
        <taxon>Pseudonocardiaceae</taxon>
        <taxon>Tamaricihabitans</taxon>
    </lineage>
</organism>
<feature type="transmembrane region" description="Helical" evidence="6">
    <location>
        <begin position="176"/>
        <end position="194"/>
    </location>
</feature>
<reference evidence="8 9" key="1">
    <citation type="submission" date="2019-03" db="EMBL/GenBank/DDBJ databases">
        <title>Genomic Encyclopedia of Type Strains, Phase IV (KMG-IV): sequencing the most valuable type-strain genomes for metagenomic binning, comparative biology and taxonomic classification.</title>
        <authorList>
            <person name="Goeker M."/>
        </authorList>
    </citation>
    <scope>NUCLEOTIDE SEQUENCE [LARGE SCALE GENOMIC DNA]</scope>
    <source>
        <strain evidence="8 9">DSM 45765</strain>
    </source>
</reference>
<keyword evidence="9" id="KW-1185">Reference proteome</keyword>
<protein>
    <submittedName>
        <fullName evidence="8">ABC-2 type transport system permease protein</fullName>
    </submittedName>
</protein>
<dbReference type="GO" id="GO:0046677">
    <property type="term" value="P:response to antibiotic"/>
    <property type="evidence" value="ECO:0007669"/>
    <property type="project" value="UniProtKB-KW"/>
</dbReference>
<evidence type="ECO:0000259" key="7">
    <source>
        <dbReference type="PROSITE" id="PS51012"/>
    </source>
</evidence>
<evidence type="ECO:0000256" key="2">
    <source>
        <dbReference type="ARBA" id="ARBA00022692"/>
    </source>
</evidence>
<evidence type="ECO:0000256" key="5">
    <source>
        <dbReference type="ARBA" id="ARBA00023251"/>
    </source>
</evidence>
<dbReference type="InterPro" id="IPR000412">
    <property type="entry name" value="ABC_2_transport"/>
</dbReference>
<feature type="transmembrane region" description="Helical" evidence="6">
    <location>
        <begin position="231"/>
        <end position="252"/>
    </location>
</feature>
<accession>A0A4R2R571</accession>